<dbReference type="GO" id="GO:0005886">
    <property type="term" value="C:plasma membrane"/>
    <property type="evidence" value="ECO:0007669"/>
    <property type="project" value="UniProtKB-SubCell"/>
</dbReference>
<dbReference type="EMBL" id="CP001631">
    <property type="protein sequence ID" value="ACU53993.1"/>
    <property type="molecule type" value="Genomic_DNA"/>
</dbReference>
<name>C7LZ35_ACIFD</name>
<dbReference type="InterPro" id="IPR003838">
    <property type="entry name" value="ABC3_permease_C"/>
</dbReference>
<evidence type="ECO:0000256" key="1">
    <source>
        <dbReference type="ARBA" id="ARBA00004651"/>
    </source>
</evidence>
<keyword evidence="4 6" id="KW-1133">Transmembrane helix</keyword>
<feature type="transmembrane region" description="Helical" evidence="6">
    <location>
        <begin position="985"/>
        <end position="1016"/>
    </location>
</feature>
<feature type="transmembrane region" description="Helical" evidence="6">
    <location>
        <begin position="428"/>
        <end position="455"/>
    </location>
</feature>
<feature type="transmembrane region" description="Helical" evidence="6">
    <location>
        <begin position="394"/>
        <end position="416"/>
    </location>
</feature>
<evidence type="ECO:0000256" key="4">
    <source>
        <dbReference type="ARBA" id="ARBA00022989"/>
    </source>
</evidence>
<accession>C7LZ35</accession>
<feature type="domain" description="ABC3 transporter permease C-terminal" evidence="7">
    <location>
        <begin position="947"/>
        <end position="1063"/>
    </location>
</feature>
<sequence length="1077" mass="109648">MLVVTGTLAVATVILAPLYIPSAKDALVVSVVRATSLQQDGLQLNGFGLSDDSRAALERLFARAPRLDHRPLFGSPLATAFMTVSLPSLKIPSRTPGGVAQSVVQTTALLERTAICSHLRFVAGTCPRRGSQGVAVSTRDAAALHLHVGSNVTFAAGAIAPGTPGALPSVKAPVVGIYDPPTTLSAYWWGTQYFDFSSTPTGNVYDPFVVAPGYFDGIAIPGPPVVLRGHGTATSPAFVVGSQYRYLVALSSSGSPGGVFFAANSLLGRTLQAPLAAPQRITNTTAPGLLRSISGYLDSVNKHAALNVVGSQGFGPLPVAASSLPGTLTKALAHQHSFSTISIVVVVEMLAIGELVLSAVIARSILARDPELRLAQLRGLGTRRIVQRAIAEPLVAIVLTIPLGTAVGVGVMHLVASRVLPSGVTVTLTTTAVLTAVGTAVVGLLTTAVIIMIAVRRGVVEAPRATQRRRVVFRVALDVALLAIAATGTFELVTAISASSGIAPLAAGAPALLALGLSVIAAWLLTITARLVARLTRSLKRPSVYVATRQLRQRASALHRALVVGLAIGLVTFGIGLDDVGNSLARTGAAVTNGATEVAEVTLPPSLTIAEAVDRADPSGHEAMAAQRVSTPAGTTLAIQARRAPGILTWSPTLGLHPALAQVVQGLDPRSAGGFPVRGRRVAVTVEISLTKAQAAQLERSSAGTVTPATLGVSTVTMEITTPTPAGLIESVGVLSGAGKAVTVSANVPTACRSGGCDLVGISFSLAQTFTNFEISILGVSGIAPSPGGPVLAASSWRASGALHRASRPASWTVAPSQGALDLVPRSLPPTIPAITTDLPPGQATAQIVGLDSSTITATPIAQEHALPVLGASGAIVDLRLAEQYLQATDHAQSLVFLGPRDPSAVLRSLAAEGAHVGPITTVAQIVTAARTSPTALAQDLVLPAGIAAAVLVAAGLLFETVTDGRARIAELAALRVLGMRRSQLVTALVLEGIAVVVLGAVVGVVAGVVGAHFVLPHVLPPPTTLAASFVIPYSLPTAPLARAALLVVILGGAAVLASAVRVVARASFEQLRAGER</sequence>
<proteinExistence type="predicted"/>
<keyword evidence="5 6" id="KW-0472">Membrane</keyword>
<evidence type="ECO:0000313" key="9">
    <source>
        <dbReference type="Proteomes" id="UP000000771"/>
    </source>
</evidence>
<dbReference type="Pfam" id="PF02687">
    <property type="entry name" value="FtsX"/>
    <property type="match status" value="1"/>
</dbReference>
<comment type="subcellular location">
    <subcellularLocation>
        <location evidence="1">Cell membrane</location>
        <topology evidence="1">Multi-pass membrane protein</topology>
    </subcellularLocation>
</comment>
<gene>
    <name evidence="8" type="ordered locus">Afer_1058</name>
</gene>
<evidence type="ECO:0000256" key="5">
    <source>
        <dbReference type="ARBA" id="ARBA00023136"/>
    </source>
</evidence>
<dbReference type="KEGG" id="afo:Afer_1058"/>
<feature type="transmembrane region" description="Helical" evidence="6">
    <location>
        <begin position="941"/>
        <end position="959"/>
    </location>
</feature>
<keyword evidence="2" id="KW-1003">Cell membrane</keyword>
<evidence type="ECO:0000313" key="8">
    <source>
        <dbReference type="EMBL" id="ACU53993.1"/>
    </source>
</evidence>
<feature type="transmembrane region" description="Helical" evidence="6">
    <location>
        <begin position="557"/>
        <end position="577"/>
    </location>
</feature>
<dbReference type="HOGENOM" id="CLU_286629_0_0_11"/>
<keyword evidence="3 6" id="KW-0812">Transmembrane</keyword>
<feature type="transmembrane region" description="Helical" evidence="6">
    <location>
        <begin position="475"/>
        <end position="499"/>
    </location>
</feature>
<dbReference type="Proteomes" id="UP000000771">
    <property type="component" value="Chromosome"/>
</dbReference>
<evidence type="ECO:0000256" key="2">
    <source>
        <dbReference type="ARBA" id="ARBA00022475"/>
    </source>
</evidence>
<dbReference type="STRING" id="525909.Afer_1058"/>
<feature type="transmembrane region" description="Helical" evidence="6">
    <location>
        <begin position="341"/>
        <end position="366"/>
    </location>
</feature>
<feature type="transmembrane region" description="Helical" evidence="6">
    <location>
        <begin position="511"/>
        <end position="533"/>
    </location>
</feature>
<evidence type="ECO:0000259" key="7">
    <source>
        <dbReference type="Pfam" id="PF02687"/>
    </source>
</evidence>
<dbReference type="eggNOG" id="COG0577">
    <property type="taxonomic scope" value="Bacteria"/>
</dbReference>
<reference evidence="8 9" key="1">
    <citation type="journal article" date="2009" name="Stand. Genomic Sci.">
        <title>Complete genome sequence of Acidimicrobium ferrooxidans type strain (ICP).</title>
        <authorList>
            <person name="Clum A."/>
            <person name="Nolan M."/>
            <person name="Lang E."/>
            <person name="Glavina Del Rio T."/>
            <person name="Tice H."/>
            <person name="Copeland A."/>
            <person name="Cheng J.F."/>
            <person name="Lucas S."/>
            <person name="Chen F."/>
            <person name="Bruce D."/>
            <person name="Goodwin L."/>
            <person name="Pitluck S."/>
            <person name="Ivanova N."/>
            <person name="Mavrommatis K."/>
            <person name="Mikhailova N."/>
            <person name="Pati A."/>
            <person name="Chen A."/>
            <person name="Palaniappan K."/>
            <person name="Goker M."/>
            <person name="Spring S."/>
            <person name="Land M."/>
            <person name="Hauser L."/>
            <person name="Chang Y.J."/>
            <person name="Jeffries C.C."/>
            <person name="Chain P."/>
            <person name="Bristow J."/>
            <person name="Eisen J.A."/>
            <person name="Markowitz V."/>
            <person name="Hugenholtz P."/>
            <person name="Kyrpides N.C."/>
            <person name="Klenk H.P."/>
            <person name="Lapidus A."/>
        </authorList>
    </citation>
    <scope>NUCLEOTIDE SEQUENCE [LARGE SCALE GENOMIC DNA]</scope>
    <source>
        <strain evidence="9">DSM 10331 / JCM 15462 / NBRC 103882 / ICP</strain>
    </source>
</reference>
<dbReference type="AlphaFoldDB" id="C7LZ35"/>
<evidence type="ECO:0000256" key="6">
    <source>
        <dbReference type="SAM" id="Phobius"/>
    </source>
</evidence>
<evidence type="ECO:0000256" key="3">
    <source>
        <dbReference type="ARBA" id="ARBA00022692"/>
    </source>
</evidence>
<feature type="transmembrane region" description="Helical" evidence="6">
    <location>
        <begin position="1044"/>
        <end position="1065"/>
    </location>
</feature>
<protein>
    <recommendedName>
        <fullName evidence="7">ABC3 transporter permease C-terminal domain-containing protein</fullName>
    </recommendedName>
</protein>
<keyword evidence="9" id="KW-1185">Reference proteome</keyword>
<organism evidence="8 9">
    <name type="scientific">Acidimicrobium ferrooxidans (strain DSM 10331 / JCM 15462 / NBRC 103882 / ICP)</name>
    <dbReference type="NCBI Taxonomy" id="525909"/>
    <lineage>
        <taxon>Bacteria</taxon>
        <taxon>Bacillati</taxon>
        <taxon>Actinomycetota</taxon>
        <taxon>Acidimicrobiia</taxon>
        <taxon>Acidimicrobiales</taxon>
        <taxon>Acidimicrobiaceae</taxon>
        <taxon>Acidimicrobium</taxon>
    </lineage>
</organism>